<feature type="compositionally biased region" description="Basic and acidic residues" evidence="6">
    <location>
        <begin position="137"/>
        <end position="149"/>
    </location>
</feature>
<name>A0ABR3P6P5_9PEZI</name>
<feature type="region of interest" description="Disordered" evidence="6">
    <location>
        <begin position="62"/>
        <end position="290"/>
    </location>
</feature>
<evidence type="ECO:0000313" key="9">
    <source>
        <dbReference type="EMBL" id="KAL1301844.1"/>
    </source>
</evidence>
<evidence type="ECO:0000256" key="1">
    <source>
        <dbReference type="ARBA" id="ARBA00004141"/>
    </source>
</evidence>
<evidence type="ECO:0000256" key="3">
    <source>
        <dbReference type="ARBA" id="ARBA00022692"/>
    </source>
</evidence>
<sequence length="569" mass="59999">MWIRTNASPLLLLLLPAFSAALTPQNPNRLQVLEVESPAPVKHKAVGAAAAAAAAVASSITTPQYGGPTVKPGVGTKDAPVDGLDGKPHAGPFVDTTPQDKGTKNKKPAAGFGELEKPLPTSLEKLKQGGYGSDEAIPEKNDGVMDDPNRSSPKQGTTGTEGGVSERTRKDKSLDAKLAETEKTVEPPKEAPPLPNSEESPVRSKAAQEVETLGDKVVTLTGKPKGAQGLEKPKDLPDKPHDIPAPNPKGLPDTKGSAPPVTAAEENLKPTLPYTEGQKKSTPKTPGQSDETLIQPFHSFVLSFTMIIFSEIGDKTFLVAVVMAMRHSRSLVFSAALSALFAMTVLSALLGHAAPTLLPKELTAFAAAILFLVFGAKLLREGLAMDPNLGVNEEMKEVEGEINEKEHEDRKSGRRKSSVSIYALESGRGRRSGAGDRPKAPISPTSSDDEDSDPRLRRTSAKAGLSNAVGGLTNLLALLLSPAWVNTFIMTFTGEWGDRSQIATIAMAAGQDYWWVIAGAVTGHAICTGLAVIAGSLLAGRIRLRVVTIGGAVAFLVFGVIYLLEAIYD</sequence>
<feature type="compositionally biased region" description="Basic and acidic residues" evidence="6">
    <location>
        <begin position="231"/>
        <end position="242"/>
    </location>
</feature>
<dbReference type="EMBL" id="JBFMKM010000013">
    <property type="protein sequence ID" value="KAL1301844.1"/>
    <property type="molecule type" value="Genomic_DNA"/>
</dbReference>
<evidence type="ECO:0000256" key="8">
    <source>
        <dbReference type="SAM" id="SignalP"/>
    </source>
</evidence>
<keyword evidence="5 7" id="KW-0472">Membrane</keyword>
<feature type="region of interest" description="Disordered" evidence="6">
    <location>
        <begin position="398"/>
        <end position="417"/>
    </location>
</feature>
<feature type="transmembrane region" description="Helical" evidence="7">
    <location>
        <begin position="465"/>
        <end position="485"/>
    </location>
</feature>
<feature type="transmembrane region" description="Helical" evidence="7">
    <location>
        <begin position="513"/>
        <end position="539"/>
    </location>
</feature>
<keyword evidence="10" id="KW-1185">Reference proteome</keyword>
<dbReference type="Pfam" id="PF01169">
    <property type="entry name" value="GDT1"/>
    <property type="match status" value="2"/>
</dbReference>
<keyword evidence="4 7" id="KW-1133">Transmembrane helix</keyword>
<feature type="compositionally biased region" description="Basic and acidic residues" evidence="6">
    <location>
        <begin position="398"/>
        <end position="411"/>
    </location>
</feature>
<evidence type="ECO:0000256" key="6">
    <source>
        <dbReference type="SAM" id="MobiDB-lite"/>
    </source>
</evidence>
<evidence type="ECO:0000256" key="4">
    <source>
        <dbReference type="ARBA" id="ARBA00022989"/>
    </source>
</evidence>
<dbReference type="InterPro" id="IPR001727">
    <property type="entry name" value="GDT1-like"/>
</dbReference>
<dbReference type="PROSITE" id="PS01214">
    <property type="entry name" value="UPF0016"/>
    <property type="match status" value="1"/>
</dbReference>
<organism evidence="9 10">
    <name type="scientific">Neodothiora populina</name>
    <dbReference type="NCBI Taxonomy" id="2781224"/>
    <lineage>
        <taxon>Eukaryota</taxon>
        <taxon>Fungi</taxon>
        <taxon>Dikarya</taxon>
        <taxon>Ascomycota</taxon>
        <taxon>Pezizomycotina</taxon>
        <taxon>Dothideomycetes</taxon>
        <taxon>Dothideomycetidae</taxon>
        <taxon>Dothideales</taxon>
        <taxon>Dothioraceae</taxon>
        <taxon>Neodothiora</taxon>
    </lineage>
</organism>
<feature type="signal peptide" evidence="8">
    <location>
        <begin position="1"/>
        <end position="21"/>
    </location>
</feature>
<comment type="subcellular location">
    <subcellularLocation>
        <location evidence="1">Membrane</location>
        <topology evidence="1">Multi-pass membrane protein</topology>
    </subcellularLocation>
</comment>
<reference evidence="9 10" key="1">
    <citation type="submission" date="2024-07" db="EMBL/GenBank/DDBJ databases">
        <title>Draft sequence of the Neodothiora populina.</title>
        <authorList>
            <person name="Drown D.D."/>
            <person name="Schuette U.S."/>
            <person name="Buechlein A.B."/>
            <person name="Rusch D.R."/>
            <person name="Winton L.W."/>
            <person name="Adams G.A."/>
        </authorList>
    </citation>
    <scope>NUCLEOTIDE SEQUENCE [LARGE SCALE GENOMIC DNA]</scope>
    <source>
        <strain evidence="9 10">CPC 39397</strain>
    </source>
</reference>
<evidence type="ECO:0000313" key="10">
    <source>
        <dbReference type="Proteomes" id="UP001562354"/>
    </source>
</evidence>
<gene>
    <name evidence="9" type="ORF">AAFC00_006029</name>
</gene>
<comment type="similarity">
    <text evidence="2">Belongs to the GDT1 family.</text>
</comment>
<keyword evidence="8" id="KW-0732">Signal</keyword>
<dbReference type="InterPro" id="IPR049555">
    <property type="entry name" value="GDT1-like_CS"/>
</dbReference>
<protein>
    <submittedName>
        <fullName evidence="9">Uncharacterized protein</fullName>
    </submittedName>
</protein>
<dbReference type="RefSeq" id="XP_069198120.1">
    <property type="nucleotide sequence ID" value="XM_069345912.1"/>
</dbReference>
<evidence type="ECO:0000256" key="2">
    <source>
        <dbReference type="ARBA" id="ARBA00009190"/>
    </source>
</evidence>
<dbReference type="PANTHER" id="PTHR12608:SF1">
    <property type="entry name" value="TRANSMEMBRANE PROTEIN 165"/>
    <property type="match status" value="1"/>
</dbReference>
<feature type="region of interest" description="Disordered" evidence="6">
    <location>
        <begin position="427"/>
        <end position="458"/>
    </location>
</feature>
<dbReference type="PANTHER" id="PTHR12608">
    <property type="entry name" value="TRANSMEMBRANE PROTEIN HTP-1 RELATED"/>
    <property type="match status" value="1"/>
</dbReference>
<accession>A0ABR3P6P5</accession>
<feature type="chain" id="PRO_5046656016" evidence="8">
    <location>
        <begin position="22"/>
        <end position="569"/>
    </location>
</feature>
<proteinExistence type="inferred from homology"/>
<feature type="compositionally biased region" description="Basic and acidic residues" evidence="6">
    <location>
        <begin position="164"/>
        <end position="189"/>
    </location>
</feature>
<feature type="transmembrane region" description="Helical" evidence="7">
    <location>
        <begin position="362"/>
        <end position="379"/>
    </location>
</feature>
<comment type="caution">
    <text evidence="9">The sequence shown here is derived from an EMBL/GenBank/DDBJ whole genome shotgun (WGS) entry which is preliminary data.</text>
</comment>
<keyword evidence="3 7" id="KW-0812">Transmembrane</keyword>
<evidence type="ECO:0000256" key="7">
    <source>
        <dbReference type="SAM" id="Phobius"/>
    </source>
</evidence>
<feature type="transmembrane region" description="Helical" evidence="7">
    <location>
        <begin position="546"/>
        <end position="564"/>
    </location>
</feature>
<feature type="transmembrane region" description="Helical" evidence="7">
    <location>
        <begin position="331"/>
        <end position="350"/>
    </location>
</feature>
<evidence type="ECO:0000256" key="5">
    <source>
        <dbReference type="ARBA" id="ARBA00023136"/>
    </source>
</evidence>
<dbReference type="Proteomes" id="UP001562354">
    <property type="component" value="Unassembled WGS sequence"/>
</dbReference>
<feature type="transmembrane region" description="Helical" evidence="7">
    <location>
        <begin position="300"/>
        <end position="324"/>
    </location>
</feature>
<dbReference type="GeneID" id="95979728"/>